<accession>F9UEU7</accession>
<proteinExistence type="predicted"/>
<organism evidence="2 3">
    <name type="scientific">Thiocapsa marina 5811</name>
    <dbReference type="NCBI Taxonomy" id="768671"/>
    <lineage>
        <taxon>Bacteria</taxon>
        <taxon>Pseudomonadati</taxon>
        <taxon>Pseudomonadota</taxon>
        <taxon>Gammaproteobacteria</taxon>
        <taxon>Chromatiales</taxon>
        <taxon>Chromatiaceae</taxon>
        <taxon>Thiocapsa</taxon>
    </lineage>
</organism>
<dbReference type="EMBL" id="AFWV01000011">
    <property type="protein sequence ID" value="EGV17418.1"/>
    <property type="molecule type" value="Genomic_DNA"/>
</dbReference>
<dbReference type="SUPFAM" id="SSF52980">
    <property type="entry name" value="Restriction endonuclease-like"/>
    <property type="match status" value="1"/>
</dbReference>
<feature type="region of interest" description="Disordered" evidence="1">
    <location>
        <begin position="17"/>
        <end position="36"/>
    </location>
</feature>
<protein>
    <recommendedName>
        <fullName evidence="4">DUF3782 domain-containing protein</fullName>
    </recommendedName>
</protein>
<dbReference type="InterPro" id="IPR024271">
    <property type="entry name" value="DUF3782"/>
</dbReference>
<evidence type="ECO:0000313" key="2">
    <source>
        <dbReference type="EMBL" id="EGV17418.1"/>
    </source>
</evidence>
<dbReference type="eggNOG" id="COG1637">
    <property type="taxonomic scope" value="Bacteria"/>
</dbReference>
<dbReference type="AlphaFoldDB" id="F9UEU7"/>
<evidence type="ECO:0000256" key="1">
    <source>
        <dbReference type="SAM" id="MobiDB-lite"/>
    </source>
</evidence>
<sequence length="188" mass="21509">MTTPAEEVWSLLRELTKSQQETDRSMQETDRRMKDTDRQIRELGKQIGGLGEKFGSFTEGLALPSMENILRTRFGMEVVSPSVRVTKDGRHFEIDVLSYANGPINAAYVVEVKSHAREESIAQMKALLTRFRQFFPEHGDKRLYGILAAVDLSAELRERALREGFYVARIHDQVFELDVPADFQPIAY</sequence>
<dbReference type="OrthoDB" id="951102at2"/>
<dbReference type="PANTHER" id="PTHR38753:SF1">
    <property type="entry name" value="SLR1441 PROTEIN"/>
    <property type="match status" value="1"/>
</dbReference>
<dbReference type="Pfam" id="PF12644">
    <property type="entry name" value="DUF3782"/>
    <property type="match status" value="1"/>
</dbReference>
<dbReference type="Proteomes" id="UP000005459">
    <property type="component" value="Unassembled WGS sequence"/>
</dbReference>
<dbReference type="InterPro" id="IPR011335">
    <property type="entry name" value="Restrct_endonuc-II-like"/>
</dbReference>
<keyword evidence="3" id="KW-1185">Reference proteome</keyword>
<dbReference type="RefSeq" id="WP_007194322.1">
    <property type="nucleotide sequence ID" value="NZ_AFWV01000011.1"/>
</dbReference>
<dbReference type="STRING" id="768671.ThimaDRAFT_3450"/>
<dbReference type="PATRIC" id="fig|768671.3.peg.3653"/>
<name>F9UEU7_9GAMM</name>
<dbReference type="PANTHER" id="PTHR38753">
    <property type="entry name" value="SLR1441 PROTEIN"/>
    <property type="match status" value="1"/>
</dbReference>
<gene>
    <name evidence="2" type="ORF">ThimaDRAFT_3450</name>
</gene>
<evidence type="ECO:0008006" key="4">
    <source>
        <dbReference type="Google" id="ProtNLM"/>
    </source>
</evidence>
<reference evidence="2 3" key="1">
    <citation type="submission" date="2011-06" db="EMBL/GenBank/DDBJ databases">
        <title>The draft genome of Thiocapsa marina 5811.</title>
        <authorList>
            <consortium name="US DOE Joint Genome Institute (JGI-PGF)"/>
            <person name="Lucas S."/>
            <person name="Han J."/>
            <person name="Cheng J.-F."/>
            <person name="Goodwin L."/>
            <person name="Pitluck S."/>
            <person name="Peters L."/>
            <person name="Land M.L."/>
            <person name="Hauser L."/>
            <person name="Vogl K."/>
            <person name="Liu Z."/>
            <person name="Imhoff J."/>
            <person name="Thiel V."/>
            <person name="Frigaard N.-U."/>
            <person name="Bryant D."/>
            <person name="Woyke T.J."/>
        </authorList>
    </citation>
    <scope>NUCLEOTIDE SEQUENCE [LARGE SCALE GENOMIC DNA]</scope>
    <source>
        <strain evidence="2 3">5811</strain>
    </source>
</reference>
<evidence type="ECO:0000313" key="3">
    <source>
        <dbReference type="Proteomes" id="UP000005459"/>
    </source>
</evidence>